<accession>A0A2R5GPQ2</accession>
<organism evidence="2 3">
    <name type="scientific">Hondaea fermentalgiana</name>
    <dbReference type="NCBI Taxonomy" id="2315210"/>
    <lineage>
        <taxon>Eukaryota</taxon>
        <taxon>Sar</taxon>
        <taxon>Stramenopiles</taxon>
        <taxon>Bigyra</taxon>
        <taxon>Labyrinthulomycetes</taxon>
        <taxon>Thraustochytrida</taxon>
        <taxon>Thraustochytriidae</taxon>
        <taxon>Hondaea</taxon>
    </lineage>
</organism>
<evidence type="ECO:0000256" key="1">
    <source>
        <dbReference type="SAM" id="MobiDB-lite"/>
    </source>
</evidence>
<protein>
    <submittedName>
        <fullName evidence="2">Uncharacterized protein</fullName>
    </submittedName>
</protein>
<dbReference type="AlphaFoldDB" id="A0A2R5GPQ2"/>
<proteinExistence type="predicted"/>
<keyword evidence="3" id="KW-1185">Reference proteome</keyword>
<dbReference type="InParanoid" id="A0A2R5GPQ2"/>
<sequence>MAAKKGPPVPAKVAELLTTARRELRACLLVSEQQLAAISETRDREPALRTKLDRLLARETKWEGREKVAKHRYDELAKMEALAIERATVVEEFDTQKRLLTRQITSQLAKSSDEKVSIPEELLQMFDKIGNSHLLLAELSGVIEAGGKVLAETFEQIGTRGSELDVLTDRDIKRMVMYFSRIFPMLNQRLEDFIVRIEEEEKSVMEVTSLRSAEATKTSKDTLEALQQKWKESTLASYALPPKEDAPMSAAPSQNKQSQSQSLRREKLSRMRPLAAMPATPAKKRAVINLDLDDEEEESGSDLSDVVAIDLSASEPKSPAPGSKRPRIAKKSSISEKDAGVHPARPVTLENLPSHIFDPKFIGQAPNHPTLTGLVGSNIKIRWSADSPEVAYTVAAIKKQAVWYFLLKAANPETVPKAIRLRLDGKGKVYHVHLYDPFVSRTVTAESSYRVV</sequence>
<evidence type="ECO:0000313" key="3">
    <source>
        <dbReference type="Proteomes" id="UP000241890"/>
    </source>
</evidence>
<dbReference type="Proteomes" id="UP000241890">
    <property type="component" value="Unassembled WGS sequence"/>
</dbReference>
<gene>
    <name evidence="2" type="ORF">FCC1311_090722</name>
</gene>
<reference evidence="2 3" key="1">
    <citation type="submission" date="2017-12" db="EMBL/GenBank/DDBJ databases">
        <title>Sequencing, de novo assembly and annotation of complete genome of a new Thraustochytrid species, strain FCC1311.</title>
        <authorList>
            <person name="Sedici K."/>
            <person name="Godart F."/>
            <person name="Aiese Cigliano R."/>
            <person name="Sanseverino W."/>
            <person name="Barakat M."/>
            <person name="Ortet P."/>
            <person name="Marechal E."/>
            <person name="Cagnac O."/>
            <person name="Amato A."/>
        </authorList>
    </citation>
    <scope>NUCLEOTIDE SEQUENCE [LARGE SCALE GENOMIC DNA]</scope>
</reference>
<comment type="caution">
    <text evidence="2">The sequence shown here is derived from an EMBL/GenBank/DDBJ whole genome shotgun (WGS) entry which is preliminary data.</text>
</comment>
<dbReference type="EMBL" id="BEYU01000133">
    <property type="protein sequence ID" value="GBG32847.1"/>
    <property type="molecule type" value="Genomic_DNA"/>
</dbReference>
<feature type="region of interest" description="Disordered" evidence="1">
    <location>
        <begin position="311"/>
        <end position="346"/>
    </location>
</feature>
<evidence type="ECO:0000313" key="2">
    <source>
        <dbReference type="EMBL" id="GBG32847.1"/>
    </source>
</evidence>
<feature type="compositionally biased region" description="Polar residues" evidence="1">
    <location>
        <begin position="251"/>
        <end position="262"/>
    </location>
</feature>
<feature type="region of interest" description="Disordered" evidence="1">
    <location>
        <begin position="242"/>
        <end position="282"/>
    </location>
</feature>
<name>A0A2R5GPQ2_9STRA</name>